<keyword evidence="2" id="KW-1185">Reference proteome</keyword>
<protein>
    <recommendedName>
        <fullName evidence="3">SGNH hydrolase-type esterase domain-containing protein</fullName>
    </recommendedName>
</protein>
<dbReference type="SUPFAM" id="SSF52266">
    <property type="entry name" value="SGNH hydrolase"/>
    <property type="match status" value="1"/>
</dbReference>
<evidence type="ECO:0008006" key="3">
    <source>
        <dbReference type="Google" id="ProtNLM"/>
    </source>
</evidence>
<dbReference type="Gene3D" id="3.40.50.1110">
    <property type="entry name" value="SGNH hydrolase"/>
    <property type="match status" value="1"/>
</dbReference>
<organism evidence="1 2">
    <name type="scientific">Actinoplanes oblitus</name>
    <dbReference type="NCBI Taxonomy" id="3040509"/>
    <lineage>
        <taxon>Bacteria</taxon>
        <taxon>Bacillati</taxon>
        <taxon>Actinomycetota</taxon>
        <taxon>Actinomycetes</taxon>
        <taxon>Micromonosporales</taxon>
        <taxon>Micromonosporaceae</taxon>
        <taxon>Actinoplanes</taxon>
    </lineage>
</organism>
<dbReference type="InterPro" id="IPR036514">
    <property type="entry name" value="SGNH_hydro_sf"/>
</dbReference>
<accession>A0ABY8WRY3</accession>
<dbReference type="RefSeq" id="WP_284921715.1">
    <property type="nucleotide sequence ID" value="NZ_CP126980.1"/>
</dbReference>
<sequence length="73" mass="7340">MATGNICRAALDAGARVADIGRTSVAGFARDPSLFSNDWFHPSSAGYAVIAEALAPTVKAVAAECSGRSGATL</sequence>
<dbReference type="Proteomes" id="UP001240150">
    <property type="component" value="Chromosome"/>
</dbReference>
<dbReference type="EMBL" id="CP126980">
    <property type="protein sequence ID" value="WIN00218.1"/>
    <property type="molecule type" value="Genomic_DNA"/>
</dbReference>
<evidence type="ECO:0000313" key="1">
    <source>
        <dbReference type="EMBL" id="WIN00218.1"/>
    </source>
</evidence>
<proteinExistence type="predicted"/>
<gene>
    <name evidence="1" type="ORF">ACTOB_003912</name>
</gene>
<reference evidence="1 2" key="1">
    <citation type="submission" date="2023-06" db="EMBL/GenBank/DDBJ databases">
        <authorList>
            <person name="Yushchuk O."/>
            <person name="Binda E."/>
            <person name="Ruckert-Reed C."/>
            <person name="Fedorenko V."/>
            <person name="Kalinowski J."/>
            <person name="Marinelli F."/>
        </authorList>
    </citation>
    <scope>NUCLEOTIDE SEQUENCE [LARGE SCALE GENOMIC DNA]</scope>
    <source>
        <strain evidence="1 2">NRRL 3884</strain>
    </source>
</reference>
<name>A0ABY8WRY3_9ACTN</name>
<evidence type="ECO:0000313" key="2">
    <source>
        <dbReference type="Proteomes" id="UP001240150"/>
    </source>
</evidence>